<dbReference type="EMBL" id="BT126898">
    <property type="protein sequence ID" value="AEE61860.1"/>
    <property type="molecule type" value="mRNA"/>
</dbReference>
<evidence type="ECO:0000313" key="2">
    <source>
        <dbReference type="EMBL" id="AEE61860.1"/>
    </source>
</evidence>
<dbReference type="AlphaFoldDB" id="J3JUI4"/>
<dbReference type="OrthoDB" id="258392at2759"/>
<dbReference type="EnsemblMetazoa" id="XM_019909912.1">
    <property type="protein sequence ID" value="XP_019765471.1"/>
    <property type="gene ID" value="LOC109541148"/>
</dbReference>
<evidence type="ECO:0000313" key="4">
    <source>
        <dbReference type="Proteomes" id="UP000019118"/>
    </source>
</evidence>
<reference evidence="2" key="1">
    <citation type="journal article" date="2012" name="Insect Biochem. Mol. Biol.">
        <title>Transcriptome and full-length cDNA resources for the mountain pine beetle, Dendroctonus ponderosae Hopkins, a major insect pest of pine forests.</title>
        <authorList>
            <person name="Keeling C.I."/>
            <person name="Henderson H."/>
            <person name="Li M."/>
            <person name="Yuen M."/>
            <person name="Clark E.L."/>
            <person name="Fraser J.D."/>
            <person name="Huber D.P."/>
            <person name="Liao N.Y."/>
            <person name="Roderick Docking T."/>
            <person name="Birol I."/>
            <person name="Chan S.K."/>
            <person name="Taylor G.A."/>
            <person name="Palmquist D."/>
            <person name="Jones S.J."/>
            <person name="Bohlmann J."/>
        </authorList>
    </citation>
    <scope>NUCLEOTIDE SEQUENCE</scope>
    <source>
        <tissue evidence="2">Antennae</tissue>
    </source>
</reference>
<protein>
    <submittedName>
        <fullName evidence="2 3">Uncharacterized protein</fullName>
    </submittedName>
</protein>
<evidence type="ECO:0000313" key="3">
    <source>
        <dbReference type="EnsemblMetazoa" id="XP_019765471.1"/>
    </source>
</evidence>
<evidence type="ECO:0000256" key="1">
    <source>
        <dbReference type="ARBA" id="ARBA00011047"/>
    </source>
</evidence>
<keyword evidence="4" id="KW-1185">Reference proteome</keyword>
<proteinExistence type="evidence at transcript level"/>
<sequence>MREIQDHKDFSICSWYGPFEHITPKTVILELSEAVLKCFLFEEPSEDDSSEDSDGEETPLPGEFKEKLKNAFNTLGKTVFVKNNWHAPIDAKMFSTGNTLKAESADDIKLFFTTSTVIQKDLFNIKGIPFCLALRKWISIHPAAEFRCIVVNDTLRGITSRDWPTFYAHFKEEGSEIVENISDFFLENIKAKFPRKNYVVDIVLSYPDKPFILDFGPLNSRTNLYAFSWKEIGPLLNKDFQDEIAPVFRYLECDIGIMIREDALKKFRPKV</sequence>
<gene>
    <name evidence="3" type="primary">109541148</name>
</gene>
<reference evidence="3" key="3">
    <citation type="submission" date="2024-08" db="UniProtKB">
        <authorList>
            <consortium name="EnsemblMetazoa"/>
        </authorList>
    </citation>
    <scope>IDENTIFICATION</scope>
</reference>
<dbReference type="PANTHER" id="PTHR15323">
    <property type="entry name" value="D123 PROTEIN"/>
    <property type="match status" value="1"/>
</dbReference>
<comment type="similarity">
    <text evidence="1">Belongs to the CDC123 family.</text>
</comment>
<name>J3JUI4_DENPD</name>
<dbReference type="GO" id="GO:0005737">
    <property type="term" value="C:cytoplasm"/>
    <property type="evidence" value="ECO:0007669"/>
    <property type="project" value="TreeGrafter"/>
</dbReference>
<dbReference type="Pfam" id="PF07065">
    <property type="entry name" value="D123"/>
    <property type="match status" value="1"/>
</dbReference>
<organism evidence="2">
    <name type="scientific">Dendroctonus ponderosae</name>
    <name type="common">Mountain pine beetle</name>
    <dbReference type="NCBI Taxonomy" id="77166"/>
    <lineage>
        <taxon>Eukaryota</taxon>
        <taxon>Metazoa</taxon>
        <taxon>Ecdysozoa</taxon>
        <taxon>Arthropoda</taxon>
        <taxon>Hexapoda</taxon>
        <taxon>Insecta</taxon>
        <taxon>Pterygota</taxon>
        <taxon>Neoptera</taxon>
        <taxon>Endopterygota</taxon>
        <taxon>Coleoptera</taxon>
        <taxon>Polyphaga</taxon>
        <taxon>Cucujiformia</taxon>
        <taxon>Curculionidae</taxon>
        <taxon>Scolytinae</taxon>
        <taxon>Dendroctonus</taxon>
    </lineage>
</organism>
<dbReference type="PANTHER" id="PTHR15323:SF6">
    <property type="entry name" value="CELL DIVISION CYCLE PROTEIN 123 HOMOLOG"/>
    <property type="match status" value="1"/>
</dbReference>
<accession>J3JUI4</accession>
<dbReference type="Proteomes" id="UP000019118">
    <property type="component" value="Unassembled WGS sequence"/>
</dbReference>
<reference evidence="4" key="2">
    <citation type="journal article" date="2013" name="Genome Biol.">
        <title>Draft genome of the mountain pine beetle, Dendroctonus ponderosae Hopkins, a major forest pest.</title>
        <authorList>
            <person name="Keeling C.I."/>
            <person name="Yuen M.M."/>
            <person name="Liao N.Y."/>
            <person name="Docking T.R."/>
            <person name="Chan S.K."/>
            <person name="Taylor G.A."/>
            <person name="Palmquist D.L."/>
            <person name="Jackman S.D."/>
            <person name="Nguyen A."/>
            <person name="Li M."/>
            <person name="Henderson H."/>
            <person name="Janes J.K."/>
            <person name="Zhao Y."/>
            <person name="Pandoh P."/>
            <person name="Moore R."/>
            <person name="Sperling F.A."/>
            <person name="Huber D.P."/>
            <person name="Birol I."/>
            <person name="Jones S.J."/>
            <person name="Bohlmann J."/>
        </authorList>
    </citation>
    <scope>NUCLEOTIDE SEQUENCE</scope>
</reference>
<dbReference type="InterPro" id="IPR009772">
    <property type="entry name" value="CDC123"/>
</dbReference>